<sequence length="106" mass="11630">MEEEEHEVCGADIPDVAEMEPDADVDMLGDAAANELDEMNKIEGDGRGSAGRSVKCKPKLRMRWVLFKGAAAAHANKEEDARSVFVGNVSCCDGQRAIERLMHHLF</sequence>
<dbReference type="EMBL" id="JBEAFC010000009">
    <property type="protein sequence ID" value="KAL1540805.1"/>
    <property type="molecule type" value="Genomic_DNA"/>
</dbReference>
<gene>
    <name evidence="1" type="ORF">AAHA92_25104</name>
</gene>
<comment type="caution">
    <text evidence="1">The sequence shown here is derived from an EMBL/GenBank/DDBJ whole genome shotgun (WGS) entry which is preliminary data.</text>
</comment>
<reference evidence="1 2" key="1">
    <citation type="submission" date="2024-06" db="EMBL/GenBank/DDBJ databases">
        <title>A chromosome level genome sequence of Diviner's sage (Salvia divinorum).</title>
        <authorList>
            <person name="Ford S.A."/>
            <person name="Ro D.-K."/>
            <person name="Ness R.W."/>
            <person name="Phillips M.A."/>
        </authorList>
    </citation>
    <scope>NUCLEOTIDE SEQUENCE [LARGE SCALE GENOMIC DNA]</scope>
    <source>
        <strain evidence="1">SAF-2024a</strain>
        <tissue evidence="1">Leaf</tissue>
    </source>
</reference>
<evidence type="ECO:0000313" key="2">
    <source>
        <dbReference type="Proteomes" id="UP001567538"/>
    </source>
</evidence>
<evidence type="ECO:0000313" key="1">
    <source>
        <dbReference type="EMBL" id="KAL1540805.1"/>
    </source>
</evidence>
<proteinExistence type="predicted"/>
<organism evidence="1 2">
    <name type="scientific">Salvia divinorum</name>
    <name type="common">Maria pastora</name>
    <name type="synonym">Diviner's sage</name>
    <dbReference type="NCBI Taxonomy" id="28513"/>
    <lineage>
        <taxon>Eukaryota</taxon>
        <taxon>Viridiplantae</taxon>
        <taxon>Streptophyta</taxon>
        <taxon>Embryophyta</taxon>
        <taxon>Tracheophyta</taxon>
        <taxon>Spermatophyta</taxon>
        <taxon>Magnoliopsida</taxon>
        <taxon>eudicotyledons</taxon>
        <taxon>Gunneridae</taxon>
        <taxon>Pentapetalae</taxon>
        <taxon>asterids</taxon>
        <taxon>lamiids</taxon>
        <taxon>Lamiales</taxon>
        <taxon>Lamiaceae</taxon>
        <taxon>Nepetoideae</taxon>
        <taxon>Mentheae</taxon>
        <taxon>Salviinae</taxon>
        <taxon>Salvia</taxon>
        <taxon>Salvia subgen. Calosphace</taxon>
    </lineage>
</organism>
<keyword evidence="2" id="KW-1185">Reference proteome</keyword>
<protein>
    <submittedName>
        <fullName evidence="1">Polyadenylate-binding protein 2-like isoform X1</fullName>
    </submittedName>
</protein>
<dbReference type="AlphaFoldDB" id="A0ABD1G9K3"/>
<dbReference type="Proteomes" id="UP001567538">
    <property type="component" value="Unassembled WGS sequence"/>
</dbReference>
<accession>A0ABD1G9K3</accession>
<name>A0ABD1G9K3_SALDI</name>